<dbReference type="SUPFAM" id="SSF48498">
    <property type="entry name" value="Tetracyclin repressor-like, C-terminal domain"/>
    <property type="match status" value="1"/>
</dbReference>
<reference evidence="1 2" key="1">
    <citation type="submission" date="2016-10" db="EMBL/GenBank/DDBJ databases">
        <authorList>
            <person name="de Groot N.N."/>
        </authorList>
    </citation>
    <scope>NUCLEOTIDE SEQUENCE [LARGE SCALE GENOMIC DNA]</scope>
    <source>
        <strain evidence="1 2">DSM 12130</strain>
    </source>
</reference>
<dbReference type="AlphaFoldDB" id="A0A1H0RYY9"/>
<dbReference type="EMBL" id="FNJI01000016">
    <property type="protein sequence ID" value="SDP34597.1"/>
    <property type="molecule type" value="Genomic_DNA"/>
</dbReference>
<proteinExistence type="predicted"/>
<dbReference type="STRING" id="91360.SAMN05660330_02485"/>
<organism evidence="1 2">
    <name type="scientific">Desulforhopalus singaporensis</name>
    <dbReference type="NCBI Taxonomy" id="91360"/>
    <lineage>
        <taxon>Bacteria</taxon>
        <taxon>Pseudomonadati</taxon>
        <taxon>Thermodesulfobacteriota</taxon>
        <taxon>Desulfobulbia</taxon>
        <taxon>Desulfobulbales</taxon>
        <taxon>Desulfocapsaceae</taxon>
        <taxon>Desulforhopalus</taxon>
    </lineage>
</organism>
<name>A0A1H0RYY9_9BACT</name>
<keyword evidence="2" id="KW-1185">Reference proteome</keyword>
<sequence length="144" mass="16667">MEKNITKKDLKKYLRKKSFAGSSNMPAPNRKMCRYICNISTASYTDVSSTLAVEIESVVSEKFKSMIIQAKERGEISPNVDAPFAAFWLDGFITKLLLSYSTVYYREEMKIYLGDRAFQDDYLIDRIITAVRRSLGTPHRWEEE</sequence>
<evidence type="ECO:0000313" key="1">
    <source>
        <dbReference type="EMBL" id="SDP34597.1"/>
    </source>
</evidence>
<dbReference type="Proteomes" id="UP000199073">
    <property type="component" value="Unassembled WGS sequence"/>
</dbReference>
<protein>
    <submittedName>
        <fullName evidence="1">Uncharacterized protein</fullName>
    </submittedName>
</protein>
<dbReference type="InterPro" id="IPR036271">
    <property type="entry name" value="Tet_transcr_reg_TetR-rel_C_sf"/>
</dbReference>
<gene>
    <name evidence="1" type="ORF">SAMN05660330_02485</name>
</gene>
<evidence type="ECO:0000313" key="2">
    <source>
        <dbReference type="Proteomes" id="UP000199073"/>
    </source>
</evidence>
<accession>A0A1H0RYY9</accession>